<dbReference type="AlphaFoldDB" id="A0A843YMK6"/>
<name>A0A843YMK6_9BURK</name>
<gene>
    <name evidence="3" type="ORF">GEV47_00720</name>
</gene>
<organism evidence="3 4">
    <name type="scientific">Glaciimonas soli</name>
    <dbReference type="NCBI Taxonomy" id="2590999"/>
    <lineage>
        <taxon>Bacteria</taxon>
        <taxon>Pseudomonadati</taxon>
        <taxon>Pseudomonadota</taxon>
        <taxon>Betaproteobacteria</taxon>
        <taxon>Burkholderiales</taxon>
        <taxon>Oxalobacteraceae</taxon>
        <taxon>Glaciimonas</taxon>
    </lineage>
</organism>
<protein>
    <submittedName>
        <fullName evidence="3">MBL fold metallo-hydrolase</fullName>
    </submittedName>
</protein>
<dbReference type="Pfam" id="PF00753">
    <property type="entry name" value="Lactamase_B"/>
    <property type="match status" value="1"/>
</dbReference>
<keyword evidence="4" id="KW-1185">Reference proteome</keyword>
<feature type="chain" id="PRO_5032399009" evidence="1">
    <location>
        <begin position="25"/>
        <end position="294"/>
    </location>
</feature>
<accession>A0A843YMK6</accession>
<dbReference type="InterPro" id="IPR001279">
    <property type="entry name" value="Metallo-B-lactamas"/>
</dbReference>
<keyword evidence="3" id="KW-0378">Hydrolase</keyword>
<dbReference type="CDD" id="cd07739">
    <property type="entry name" value="metallo-hydrolase-like_MBL-fold"/>
    <property type="match status" value="1"/>
</dbReference>
<feature type="signal peptide" evidence="1">
    <location>
        <begin position="1"/>
        <end position="24"/>
    </location>
</feature>
<dbReference type="PANTHER" id="PTHR42951:SF14">
    <property type="entry name" value="METALLO-BETA-LACTAMASE SUPERFAMILY PROTEIN"/>
    <property type="match status" value="1"/>
</dbReference>
<dbReference type="EMBL" id="WINI01000001">
    <property type="protein sequence ID" value="MQQ99206.1"/>
    <property type="molecule type" value="Genomic_DNA"/>
</dbReference>
<dbReference type="InterPro" id="IPR050855">
    <property type="entry name" value="NDM-1-like"/>
</dbReference>
<dbReference type="Proteomes" id="UP000451565">
    <property type="component" value="Unassembled WGS sequence"/>
</dbReference>
<proteinExistence type="predicted"/>
<dbReference type="SUPFAM" id="SSF56281">
    <property type="entry name" value="Metallo-hydrolase/oxidoreductase"/>
    <property type="match status" value="1"/>
</dbReference>
<evidence type="ECO:0000313" key="3">
    <source>
        <dbReference type="EMBL" id="MQQ99206.1"/>
    </source>
</evidence>
<dbReference type="OrthoDB" id="5293495at2"/>
<dbReference type="Gene3D" id="3.60.15.10">
    <property type="entry name" value="Ribonuclease Z/Hydroxyacylglutathione hydrolase-like"/>
    <property type="match status" value="1"/>
</dbReference>
<dbReference type="InterPro" id="IPR036866">
    <property type="entry name" value="RibonucZ/Hydroxyglut_hydro"/>
</dbReference>
<comment type="caution">
    <text evidence="3">The sequence shown here is derived from an EMBL/GenBank/DDBJ whole genome shotgun (WGS) entry which is preliminary data.</text>
</comment>
<evidence type="ECO:0000259" key="2">
    <source>
        <dbReference type="SMART" id="SM00849"/>
    </source>
</evidence>
<evidence type="ECO:0000313" key="4">
    <source>
        <dbReference type="Proteomes" id="UP000451565"/>
    </source>
</evidence>
<keyword evidence="1" id="KW-0732">Signal</keyword>
<dbReference type="SMART" id="SM00849">
    <property type="entry name" value="Lactamase_B"/>
    <property type="match status" value="1"/>
</dbReference>
<sequence length="294" mass="31784">MNRRQLITTLSAISLTLAVSVSHAAQPLQVQVYNPGEKAIFPVTSVIISGEHDAVLIDAQFQRNDAEQLVQRIKQSGKTLRTVYISHSDPDYYFGLDVIHAAFPNAKIIATPQTVAAIKTNMNGKLAYWGPILKENAPQKLILPHALMVDHLTLEGKAIDIKGLKGPSPDRSYLWIPSLKTVAGGVVVASGIHIWMADTQTAQSRKDWQTTLNNIAALKPAIVIPGHFLGEAPKGLGAVTYTSEYIKAFGAEAAKAKDSAALVSAMKTRFPQAGQPASLELSAKVFKGDMKWPQ</sequence>
<dbReference type="GO" id="GO:0016787">
    <property type="term" value="F:hydrolase activity"/>
    <property type="evidence" value="ECO:0007669"/>
    <property type="project" value="UniProtKB-KW"/>
</dbReference>
<dbReference type="PANTHER" id="PTHR42951">
    <property type="entry name" value="METALLO-BETA-LACTAMASE DOMAIN-CONTAINING"/>
    <property type="match status" value="1"/>
</dbReference>
<reference evidence="3 4" key="1">
    <citation type="submission" date="2019-10" db="EMBL/GenBank/DDBJ databases">
        <title>Glaciimonas soli sp. nov., a psychrophilic bacterium isolated from the forest soil of a high elevation mountain in Taiwan.</title>
        <authorList>
            <person name="Wang L.-T."/>
            <person name="Shieh W.Y."/>
        </authorList>
    </citation>
    <scope>NUCLEOTIDE SEQUENCE [LARGE SCALE GENOMIC DNA]</scope>
    <source>
        <strain evidence="3 4">GS1</strain>
    </source>
</reference>
<evidence type="ECO:0000256" key="1">
    <source>
        <dbReference type="SAM" id="SignalP"/>
    </source>
</evidence>
<dbReference type="RefSeq" id="WP_153232812.1">
    <property type="nucleotide sequence ID" value="NZ_WINI01000001.1"/>
</dbReference>
<feature type="domain" description="Metallo-beta-lactamase" evidence="2">
    <location>
        <begin position="42"/>
        <end position="227"/>
    </location>
</feature>